<feature type="region of interest" description="Disordered" evidence="1">
    <location>
        <begin position="110"/>
        <end position="134"/>
    </location>
</feature>
<evidence type="ECO:0000313" key="2">
    <source>
        <dbReference type="EMBL" id="KAG2226793.1"/>
    </source>
</evidence>
<dbReference type="AlphaFoldDB" id="A0A8H7VS59"/>
<accession>A0A8H7VS59</accession>
<protein>
    <submittedName>
        <fullName evidence="2">Uncharacterized protein</fullName>
    </submittedName>
</protein>
<gene>
    <name evidence="2" type="ORF">INT45_005758</name>
</gene>
<dbReference type="EMBL" id="JAEPRB010000013">
    <property type="protein sequence ID" value="KAG2226793.1"/>
    <property type="molecule type" value="Genomic_DNA"/>
</dbReference>
<evidence type="ECO:0000313" key="3">
    <source>
        <dbReference type="Proteomes" id="UP000646827"/>
    </source>
</evidence>
<comment type="caution">
    <text evidence="2">The sequence shown here is derived from an EMBL/GenBank/DDBJ whole genome shotgun (WGS) entry which is preliminary data.</text>
</comment>
<keyword evidence="3" id="KW-1185">Reference proteome</keyword>
<sequence>MSPPLVLPRLSGSTLEPTVEPVVIYPQHIHQKEPLAFKQPRNINITYTHPSASLQRKGRPTFIHIPAECKEFVPKEPDVNDFSAWSYDEEDDSEPELLWDDVTQTIYKSSSKRRANSYSSLSVSSDGSPFFPPV</sequence>
<organism evidence="2 3">
    <name type="scientific">Circinella minor</name>
    <dbReference type="NCBI Taxonomy" id="1195481"/>
    <lineage>
        <taxon>Eukaryota</taxon>
        <taxon>Fungi</taxon>
        <taxon>Fungi incertae sedis</taxon>
        <taxon>Mucoromycota</taxon>
        <taxon>Mucoromycotina</taxon>
        <taxon>Mucoromycetes</taxon>
        <taxon>Mucorales</taxon>
        <taxon>Lichtheimiaceae</taxon>
        <taxon>Circinella</taxon>
    </lineage>
</organism>
<feature type="compositionally biased region" description="Low complexity" evidence="1">
    <location>
        <begin position="116"/>
        <end position="128"/>
    </location>
</feature>
<reference evidence="2 3" key="1">
    <citation type="submission" date="2020-12" db="EMBL/GenBank/DDBJ databases">
        <title>Metabolic potential, ecology and presence of endohyphal bacteria is reflected in genomic diversity of Mucoromycotina.</title>
        <authorList>
            <person name="Muszewska A."/>
            <person name="Okrasinska A."/>
            <person name="Steczkiewicz K."/>
            <person name="Drgas O."/>
            <person name="Orlowska M."/>
            <person name="Perlinska-Lenart U."/>
            <person name="Aleksandrzak-Piekarczyk T."/>
            <person name="Szatraj K."/>
            <person name="Zielenkiewicz U."/>
            <person name="Pilsyk S."/>
            <person name="Malc E."/>
            <person name="Mieczkowski P."/>
            <person name="Kruszewska J.S."/>
            <person name="Biernat P."/>
            <person name="Pawlowska J."/>
        </authorList>
    </citation>
    <scope>NUCLEOTIDE SEQUENCE [LARGE SCALE GENOMIC DNA]</scope>
    <source>
        <strain evidence="2 3">CBS 142.35</strain>
    </source>
</reference>
<proteinExistence type="predicted"/>
<dbReference type="Proteomes" id="UP000646827">
    <property type="component" value="Unassembled WGS sequence"/>
</dbReference>
<evidence type="ECO:0000256" key="1">
    <source>
        <dbReference type="SAM" id="MobiDB-lite"/>
    </source>
</evidence>
<name>A0A8H7VS59_9FUNG</name>
<dbReference type="OrthoDB" id="2384506at2759"/>